<name>A0ABY3CH17_9GAMM</name>
<gene>
    <name evidence="3" type="ORF">EKO24_001550</name>
</gene>
<dbReference type="EMBL" id="RYFG02000009">
    <property type="protein sequence ID" value="TRX02996.1"/>
    <property type="molecule type" value="Genomic_DNA"/>
</dbReference>
<protein>
    <recommendedName>
        <fullName evidence="5">DUF4407 domain-containing protein</fullName>
    </recommendedName>
</protein>
<keyword evidence="2" id="KW-0472">Membrane</keyword>
<proteinExistence type="predicted"/>
<evidence type="ECO:0000313" key="4">
    <source>
        <dbReference type="Proteomes" id="UP000733744"/>
    </source>
</evidence>
<reference evidence="3 4" key="1">
    <citation type="journal article" date="2019" name="Antonie Van Leeuwenhoek">
        <title>Description of 'Ca. Methylobacter oryzae' KRF1, a novel species from the environmentally important Methylobacter clade 2.</title>
        <authorList>
            <person name="Khatri K."/>
            <person name="Mohite J.A."/>
            <person name="Pandit P.S."/>
            <person name="Bahulikar R."/>
            <person name="Rahalkar M.C."/>
        </authorList>
    </citation>
    <scope>NUCLEOTIDE SEQUENCE [LARGE SCALE GENOMIC DNA]</scope>
    <source>
        <strain evidence="3 4">KRF1</strain>
    </source>
</reference>
<accession>A0ABY3CH17</accession>
<evidence type="ECO:0000313" key="3">
    <source>
        <dbReference type="EMBL" id="TRX02996.1"/>
    </source>
</evidence>
<feature type="transmembrane region" description="Helical" evidence="2">
    <location>
        <begin position="89"/>
        <end position="111"/>
    </location>
</feature>
<sequence length="424" mass="48631">MKNSEFSKIRTSGVGYFINSIQTLFVGLLRIWTIPIVLMLSLATGFTTYYGLSHFITHWIALIITIAIQSIIVISSLEIAGMHWRANRVRYFSVVCSLLVAMTASISFSYFKFYEISQQGNLHINRLNKIRADAKTYVDRILTLKGEVLKQHHAELEKASLDVSQAYFGTHAQIAEGYKKQVGEGPFWKHYNQIYQEKKQQQAKFEHDFSELDQDIQKLQISINELDTAKNIENTYAEMLANFQNVQLRTNLLSGMIGQPVPEAPLLTTYKQFTADIQPSFAMWTDDFSLFAFLCAALADFFTFLLSYRLEFTAPGPLTAEEEDLVFECLRQFTEFRINKNDELEMSIEKTELERARRYSDWSRMFAVGLLLSRGFLRKIDDKTVEFAPNLYPLIAEKMGAKINKLKAESNIAGQADANKQLQN</sequence>
<feature type="transmembrane region" description="Helical" evidence="2">
    <location>
        <begin position="55"/>
        <end position="77"/>
    </location>
</feature>
<evidence type="ECO:0000256" key="1">
    <source>
        <dbReference type="SAM" id="Coils"/>
    </source>
</evidence>
<feature type="coiled-coil region" evidence="1">
    <location>
        <begin position="209"/>
        <end position="249"/>
    </location>
</feature>
<organism evidence="3 4">
    <name type="scientific">Candidatus Methylobacter oryzae</name>
    <dbReference type="NCBI Taxonomy" id="2497749"/>
    <lineage>
        <taxon>Bacteria</taxon>
        <taxon>Pseudomonadati</taxon>
        <taxon>Pseudomonadota</taxon>
        <taxon>Gammaproteobacteria</taxon>
        <taxon>Methylococcales</taxon>
        <taxon>Methylococcaceae</taxon>
        <taxon>Methylobacter</taxon>
    </lineage>
</organism>
<keyword evidence="2" id="KW-0812">Transmembrane</keyword>
<keyword evidence="1" id="KW-0175">Coiled coil</keyword>
<evidence type="ECO:0008006" key="5">
    <source>
        <dbReference type="Google" id="ProtNLM"/>
    </source>
</evidence>
<keyword evidence="4" id="KW-1185">Reference proteome</keyword>
<evidence type="ECO:0000256" key="2">
    <source>
        <dbReference type="SAM" id="Phobius"/>
    </source>
</evidence>
<feature type="transmembrane region" description="Helical" evidence="2">
    <location>
        <begin position="21"/>
        <end position="43"/>
    </location>
</feature>
<keyword evidence="2" id="KW-1133">Transmembrane helix</keyword>
<dbReference type="RefSeq" id="WP_127027338.1">
    <property type="nucleotide sequence ID" value="NZ_RYFG02000009.1"/>
</dbReference>
<comment type="caution">
    <text evidence="3">The sequence shown here is derived from an EMBL/GenBank/DDBJ whole genome shotgun (WGS) entry which is preliminary data.</text>
</comment>
<dbReference type="Proteomes" id="UP000733744">
    <property type="component" value="Unassembled WGS sequence"/>
</dbReference>